<evidence type="ECO:0000313" key="3">
    <source>
        <dbReference type="EMBL" id="KFZ32188.1"/>
    </source>
</evidence>
<name>A0A094LBB9_9BACL</name>
<reference evidence="3" key="1">
    <citation type="submission" date="2014-08" db="EMBL/GenBank/DDBJ databases">
        <title>Fullgenome sequencing of Anoxybacillus sp.25 isolate from Garga hot-spring Russia.</title>
        <authorList>
            <person name="Rozanov A.S."/>
            <person name="Kotenko A.V."/>
            <person name="Malup T.K."/>
            <person name="Peltek S.E."/>
        </authorList>
    </citation>
    <scope>NUCLEOTIDE SEQUENCE [LARGE SCALE GENOMIC DNA]</scope>
    <source>
        <strain evidence="3">25</strain>
    </source>
</reference>
<sequence length="132" mass="14629">MLLAQLFSFSAIVRANENVQSPVVNGYEVTFRYVGTGEEQSVLLVGSFNGWQTSGDKKIELTKESDRIWSVTKTLPDGKHMYKFVVDGNWKPDPLNNNQVDDGYGGKIASLLSVNLFNNNASSRSLGTYKMS</sequence>
<dbReference type="InterPro" id="IPR013783">
    <property type="entry name" value="Ig-like_fold"/>
</dbReference>
<dbReference type="EMBL" id="JPZO01000143">
    <property type="protein sequence ID" value="KFZ32188.1"/>
    <property type="molecule type" value="Genomic_DNA"/>
</dbReference>
<feature type="domain" description="AMP-activated protein kinase glycogen-binding" evidence="2">
    <location>
        <begin position="28"/>
        <end position="102"/>
    </location>
</feature>
<dbReference type="PANTHER" id="PTHR10343">
    <property type="entry name" value="5'-AMP-ACTIVATED PROTEIN KINASE , BETA SUBUNIT"/>
    <property type="match status" value="1"/>
</dbReference>
<organism evidence="3">
    <name type="scientific">Anoxybacillus flavithermus</name>
    <dbReference type="NCBI Taxonomy" id="33934"/>
    <lineage>
        <taxon>Bacteria</taxon>
        <taxon>Bacillati</taxon>
        <taxon>Bacillota</taxon>
        <taxon>Bacilli</taxon>
        <taxon>Bacillales</taxon>
        <taxon>Anoxybacillaceae</taxon>
        <taxon>Anoxybacillus</taxon>
    </lineage>
</organism>
<dbReference type="PANTHER" id="PTHR10343:SF84">
    <property type="entry name" value="5'-AMP-ACTIVATED PROTEIN KINASE SUBUNIT BETA-1"/>
    <property type="match status" value="1"/>
</dbReference>
<dbReference type="SUPFAM" id="SSF81296">
    <property type="entry name" value="E set domains"/>
    <property type="match status" value="1"/>
</dbReference>
<comment type="similarity">
    <text evidence="1">Belongs to the 5'-AMP-activated protein kinase beta subunit family.</text>
</comment>
<evidence type="ECO:0000256" key="1">
    <source>
        <dbReference type="ARBA" id="ARBA00010926"/>
    </source>
</evidence>
<accession>A0A094LBB9</accession>
<dbReference type="InterPro" id="IPR014756">
    <property type="entry name" value="Ig_E-set"/>
</dbReference>
<dbReference type="Gene3D" id="2.60.40.10">
    <property type="entry name" value="Immunoglobulins"/>
    <property type="match status" value="1"/>
</dbReference>
<protein>
    <recommendedName>
        <fullName evidence="2">AMP-activated protein kinase glycogen-binding domain-containing protein</fullName>
    </recommendedName>
</protein>
<dbReference type="Pfam" id="PF16561">
    <property type="entry name" value="AMPK1_CBM"/>
    <property type="match status" value="1"/>
</dbReference>
<gene>
    <name evidence="3" type="ORF">JS44_15325</name>
</gene>
<evidence type="ECO:0000259" key="2">
    <source>
        <dbReference type="Pfam" id="PF16561"/>
    </source>
</evidence>
<dbReference type="CDD" id="cd02859">
    <property type="entry name" value="E_set_AMPKbeta_like_N"/>
    <property type="match status" value="1"/>
</dbReference>
<dbReference type="InterPro" id="IPR032640">
    <property type="entry name" value="AMPK1_CBM"/>
</dbReference>
<dbReference type="InterPro" id="IPR050827">
    <property type="entry name" value="CRP1_MDG1_kinase"/>
</dbReference>
<proteinExistence type="inferred from homology"/>
<comment type="caution">
    <text evidence="3">The sequence shown here is derived from an EMBL/GenBank/DDBJ whole genome shotgun (WGS) entry which is preliminary data.</text>
</comment>
<dbReference type="AlphaFoldDB" id="A0A094LBB9"/>